<evidence type="ECO:0000313" key="2">
    <source>
        <dbReference type="Proteomes" id="UP000036681"/>
    </source>
</evidence>
<reference evidence="3" key="1">
    <citation type="submission" date="2017-02" db="UniProtKB">
        <authorList>
            <consortium name="WormBaseParasite"/>
        </authorList>
    </citation>
    <scope>IDENTIFICATION</scope>
</reference>
<proteinExistence type="predicted"/>
<keyword evidence="2" id="KW-1185">Reference proteome</keyword>
<protein>
    <submittedName>
        <fullName evidence="3">Type III secretion protein</fullName>
    </submittedName>
</protein>
<evidence type="ECO:0000256" key="1">
    <source>
        <dbReference type="SAM" id="MobiDB-lite"/>
    </source>
</evidence>
<dbReference type="Proteomes" id="UP000036681">
    <property type="component" value="Unplaced"/>
</dbReference>
<dbReference type="AlphaFoldDB" id="A0A0M3ID64"/>
<sequence length="44" mass="5070">MTRIKQRKLDSSMMDKATNDGSIETEEDRDRRVDRLQTAAILSS</sequence>
<organism evidence="2 3">
    <name type="scientific">Ascaris lumbricoides</name>
    <name type="common">Giant roundworm</name>
    <dbReference type="NCBI Taxonomy" id="6252"/>
    <lineage>
        <taxon>Eukaryota</taxon>
        <taxon>Metazoa</taxon>
        <taxon>Ecdysozoa</taxon>
        <taxon>Nematoda</taxon>
        <taxon>Chromadorea</taxon>
        <taxon>Rhabditida</taxon>
        <taxon>Spirurina</taxon>
        <taxon>Ascaridomorpha</taxon>
        <taxon>Ascaridoidea</taxon>
        <taxon>Ascarididae</taxon>
        <taxon>Ascaris</taxon>
    </lineage>
</organism>
<name>A0A0M3ID64_ASCLU</name>
<feature type="region of interest" description="Disordered" evidence="1">
    <location>
        <begin position="1"/>
        <end position="32"/>
    </location>
</feature>
<dbReference type="WBParaSite" id="ALUE_0001592501-mRNA-1">
    <property type="protein sequence ID" value="ALUE_0001592501-mRNA-1"/>
    <property type="gene ID" value="ALUE_0001592501"/>
</dbReference>
<evidence type="ECO:0000313" key="3">
    <source>
        <dbReference type="WBParaSite" id="ALUE_0001592501-mRNA-1"/>
    </source>
</evidence>
<accession>A0A0M3ID64</accession>